<dbReference type="Proteomes" id="UP000587070">
    <property type="component" value="Unassembled WGS sequence"/>
</dbReference>
<evidence type="ECO:0000256" key="2">
    <source>
        <dbReference type="ARBA" id="ARBA00008351"/>
    </source>
</evidence>
<dbReference type="AlphaFoldDB" id="A0A840G9A5"/>
<dbReference type="OrthoDB" id="9811868at2"/>
<gene>
    <name evidence="6" type="primary">nifW</name>
    <name evidence="7" type="ORF">GGD90_002432</name>
</gene>
<dbReference type="EMBL" id="JACIGE010000009">
    <property type="protein sequence ID" value="MBB4248041.1"/>
    <property type="molecule type" value="Genomic_DNA"/>
</dbReference>
<dbReference type="RefSeq" id="WP_153117341.1">
    <property type="nucleotide sequence ID" value="NZ_JACIGE010000009.1"/>
</dbReference>
<proteinExistence type="inferred from homology"/>
<dbReference type="GO" id="GO:0009399">
    <property type="term" value="P:nitrogen fixation"/>
    <property type="evidence" value="ECO:0007669"/>
    <property type="project" value="UniProtKB-UniRule"/>
</dbReference>
<evidence type="ECO:0000313" key="8">
    <source>
        <dbReference type="Proteomes" id="UP000587070"/>
    </source>
</evidence>
<dbReference type="HAMAP" id="MF_00529">
    <property type="entry name" value="NifW"/>
    <property type="match status" value="1"/>
</dbReference>
<organism evidence="7 8">
    <name type="scientific">Rhodocyclus tenuis</name>
    <name type="common">Rhodospirillum tenue</name>
    <dbReference type="NCBI Taxonomy" id="1066"/>
    <lineage>
        <taxon>Bacteria</taxon>
        <taxon>Pseudomonadati</taxon>
        <taxon>Pseudomonadota</taxon>
        <taxon>Betaproteobacteria</taxon>
        <taxon>Rhodocyclales</taxon>
        <taxon>Rhodocyclaceae</taxon>
        <taxon>Rhodocyclus</taxon>
    </lineage>
</organism>
<evidence type="ECO:0000256" key="5">
    <source>
        <dbReference type="ARBA" id="ARBA00023231"/>
    </source>
</evidence>
<evidence type="ECO:0000256" key="3">
    <source>
        <dbReference type="ARBA" id="ARBA00011284"/>
    </source>
</evidence>
<comment type="similarity">
    <text evidence="2 6">Belongs to the NifW family.</text>
</comment>
<dbReference type="Pfam" id="PF03206">
    <property type="entry name" value="NifW"/>
    <property type="match status" value="1"/>
</dbReference>
<keyword evidence="8" id="KW-1185">Reference proteome</keyword>
<dbReference type="PIRSF" id="PIRSF005790">
    <property type="entry name" value="NifW"/>
    <property type="match status" value="1"/>
</dbReference>
<dbReference type="InterPro" id="IPR004893">
    <property type="entry name" value="NifW"/>
</dbReference>
<comment type="function">
    <text evidence="1 6">May protect the nitrogenase Fe-Mo protein from oxidative damage.</text>
</comment>
<keyword evidence="5 6" id="KW-0535">Nitrogen fixation</keyword>
<sequence>MSTRTDAPGDEDFADEVSELRSAEDFLDYFGVAYDPDVVRVKRLHILQRFHDYLGKVAGEPGRADYRRWLEQAYADFVVSDAQTEKVFRVFHMHEPKTVFVPVSSITRR</sequence>
<comment type="subunit">
    <text evidence="3 6">Homotrimer; associates with NifD.</text>
</comment>
<evidence type="ECO:0000256" key="1">
    <source>
        <dbReference type="ARBA" id="ARBA00002247"/>
    </source>
</evidence>
<accession>A0A840G9A5</accession>
<comment type="caution">
    <text evidence="7">The sequence shown here is derived from an EMBL/GenBank/DDBJ whole genome shotgun (WGS) entry which is preliminary data.</text>
</comment>
<evidence type="ECO:0000256" key="4">
    <source>
        <dbReference type="ARBA" id="ARBA00016274"/>
    </source>
</evidence>
<reference evidence="7 8" key="1">
    <citation type="submission" date="2020-08" db="EMBL/GenBank/DDBJ databases">
        <title>Genome sequencing of Purple Non-Sulfur Bacteria from various extreme environments.</title>
        <authorList>
            <person name="Mayer M."/>
        </authorList>
    </citation>
    <scope>NUCLEOTIDE SEQUENCE [LARGE SCALE GENOMIC DNA]</scope>
    <source>
        <strain evidence="7 8">2761</strain>
    </source>
</reference>
<name>A0A840G9A5_RHOTE</name>
<evidence type="ECO:0000313" key="7">
    <source>
        <dbReference type="EMBL" id="MBB4248041.1"/>
    </source>
</evidence>
<protein>
    <recommendedName>
        <fullName evidence="4 6">Nitrogenase-stabilizing/protective protein NifW</fullName>
    </recommendedName>
</protein>
<evidence type="ECO:0000256" key="6">
    <source>
        <dbReference type="HAMAP-Rule" id="MF_00529"/>
    </source>
</evidence>